<evidence type="ECO:0000313" key="2">
    <source>
        <dbReference type="EMBL" id="OHS98816.1"/>
    </source>
</evidence>
<keyword evidence="3" id="KW-1185">Reference proteome</keyword>
<organism evidence="2 3">
    <name type="scientific">Tritrichomonas foetus</name>
    <dbReference type="NCBI Taxonomy" id="1144522"/>
    <lineage>
        <taxon>Eukaryota</taxon>
        <taxon>Metamonada</taxon>
        <taxon>Parabasalia</taxon>
        <taxon>Tritrichomonadida</taxon>
        <taxon>Tritrichomonadidae</taxon>
        <taxon>Tritrichomonas</taxon>
    </lineage>
</organism>
<accession>A0A1J4JI11</accession>
<dbReference type="AlphaFoldDB" id="A0A1J4JI11"/>
<dbReference type="Gene3D" id="1.20.1050.80">
    <property type="entry name" value="VPS9 domain"/>
    <property type="match status" value="1"/>
</dbReference>
<dbReference type="InterPro" id="IPR003123">
    <property type="entry name" value="VPS9"/>
</dbReference>
<dbReference type="Proteomes" id="UP000179807">
    <property type="component" value="Unassembled WGS sequence"/>
</dbReference>
<dbReference type="PROSITE" id="PS51205">
    <property type="entry name" value="VPS9"/>
    <property type="match status" value="1"/>
</dbReference>
<dbReference type="OrthoDB" id="10258263at2759"/>
<dbReference type="SUPFAM" id="SSF109993">
    <property type="entry name" value="VPS9 domain"/>
    <property type="match status" value="1"/>
</dbReference>
<comment type="caution">
    <text evidence="2">The sequence shown here is derived from an EMBL/GenBank/DDBJ whole genome shotgun (WGS) entry which is preliminary data.</text>
</comment>
<gene>
    <name evidence="2" type="ORF">TRFO_01878</name>
</gene>
<dbReference type="EMBL" id="MLAK01001037">
    <property type="protein sequence ID" value="OHS98816.1"/>
    <property type="molecule type" value="Genomic_DNA"/>
</dbReference>
<dbReference type="InterPro" id="IPR037191">
    <property type="entry name" value="VPS9_dom_sf"/>
</dbReference>
<evidence type="ECO:0000313" key="3">
    <source>
        <dbReference type="Proteomes" id="UP000179807"/>
    </source>
</evidence>
<evidence type="ECO:0000259" key="1">
    <source>
        <dbReference type="PROSITE" id="PS51205"/>
    </source>
</evidence>
<proteinExistence type="predicted"/>
<feature type="domain" description="VPS9" evidence="1">
    <location>
        <begin position="537"/>
        <end position="683"/>
    </location>
</feature>
<sequence>MSGDSQLGILRQLLDREQAFFDIEHQQAKLFEKDSFNSIKQLVFLTRKVYSLHLSVLEQSRTGQPIDVPDLSELSGSLPQGYSATHQRSFQTAVSSLLATPSSLAEPLSKYIDENPDQENYVVFSLIPALFSCLWSLEEANRFVDLLLEFPSKHYPSLTRLLLVHPSFFVFLSSIQSDVARLLGSEKLELCSLIDLFMSRLFLFPASLRSLITKTSDPINFFTECVLKPILSKPSLYGLVPSNEFRTFESLLNNFETGQIERIVNALKNQENTIQMQPSENTLASVIAANEQLIYLLKDDCVIIQKITNSDIITPQSEGVYQVPCKRVVNVPQIKASNSVFDIDPFESLLRALVIQLDVSHSEANIIDTLDAALMLHAGASRLQFELRLDEFKQMKKQRNAPDDVSYYVQLLTSAYEQRMKHRKATLSNSTASDVFKVQHLQSSQAVQFLMETRQMTFFSMWVETGPFKNIEAKIPEFCSNRKSFATTYKNLINQFMAFAEEKKLNIKKDQFIPIVYNRLTQIMTLSAFQKHHPELVELDKKIHEMISNNKEQLYSSNQLPFLQAFKDDPKLMGLAADHLKRAFDEDSAIPIAEWIDRALSALIHVLSFQGYKEIGADHWLPMTLILFIHVNPPNVASVASYMHQFLLELPDSIPISQSIEYNMTMTHSAASYFQRELEKYEKK</sequence>
<dbReference type="GeneID" id="94825070"/>
<name>A0A1J4JI11_9EUKA</name>
<dbReference type="RefSeq" id="XP_068351953.1">
    <property type="nucleotide sequence ID" value="XM_068490366.1"/>
</dbReference>
<reference evidence="2" key="1">
    <citation type="submission" date="2016-10" db="EMBL/GenBank/DDBJ databases">
        <authorList>
            <person name="Benchimol M."/>
            <person name="Almeida L.G."/>
            <person name="Vasconcelos A.T."/>
            <person name="Perreira-Neves A."/>
            <person name="Rosa I.A."/>
            <person name="Tasca T."/>
            <person name="Bogo M.R."/>
            <person name="de Souza W."/>
        </authorList>
    </citation>
    <scope>NUCLEOTIDE SEQUENCE [LARGE SCALE GENOMIC DNA]</scope>
    <source>
        <strain evidence="2">K</strain>
    </source>
</reference>
<dbReference type="VEuPathDB" id="TrichDB:TRFO_01878"/>
<protein>
    <recommendedName>
        <fullName evidence="1">VPS9 domain-containing protein</fullName>
    </recommendedName>
</protein>